<name>A0A0N8QQB1_9PSED</name>
<proteinExistence type="predicted"/>
<comment type="caution">
    <text evidence="1">The sequence shown here is derived from an EMBL/GenBank/DDBJ whole genome shotgun (WGS) entry which is preliminary data.</text>
</comment>
<dbReference type="Proteomes" id="UP000050425">
    <property type="component" value="Unassembled WGS sequence"/>
</dbReference>
<sequence length="79" mass="8801">MGHLVMGIDPIGVASATWIVENPEEIVAIEKSQWGNVNKVEMMRAALSYDNLKSYDLRWGFSDDLAPMVNFIRLANASC</sequence>
<evidence type="ECO:0000313" key="1">
    <source>
        <dbReference type="EMBL" id="KPW52694.1"/>
    </source>
</evidence>
<accession>A0A0N8QQB1</accession>
<organism evidence="1 2">
    <name type="scientific">Pseudomonas syringae pv. antirrhini</name>
    <dbReference type="NCBI Taxonomy" id="251702"/>
    <lineage>
        <taxon>Bacteria</taxon>
        <taxon>Pseudomonadati</taxon>
        <taxon>Pseudomonadota</taxon>
        <taxon>Gammaproteobacteria</taxon>
        <taxon>Pseudomonadales</taxon>
        <taxon>Pseudomonadaceae</taxon>
        <taxon>Pseudomonas</taxon>
    </lineage>
</organism>
<gene>
    <name evidence="1" type="ORF">ALO88_00012</name>
</gene>
<dbReference type="EMBL" id="LJPT01000009">
    <property type="protein sequence ID" value="KPW52694.1"/>
    <property type="molecule type" value="Genomic_DNA"/>
</dbReference>
<dbReference type="AlphaFoldDB" id="A0A0N8QQB1"/>
<dbReference type="PATRIC" id="fig|251702.3.peg.26"/>
<evidence type="ECO:0000313" key="2">
    <source>
        <dbReference type="Proteomes" id="UP000050425"/>
    </source>
</evidence>
<dbReference type="RefSeq" id="WP_057417545.1">
    <property type="nucleotide sequence ID" value="NZ_LJPT01000009.1"/>
</dbReference>
<protein>
    <submittedName>
        <fullName evidence="1">Uncharacterized protein</fullName>
    </submittedName>
</protein>
<reference evidence="1 2" key="1">
    <citation type="submission" date="2015-09" db="EMBL/GenBank/DDBJ databases">
        <title>Genome announcement of multiple Pseudomonas syringae strains.</title>
        <authorList>
            <person name="Thakur S."/>
            <person name="Wang P.W."/>
            <person name="Gong Y."/>
            <person name="Weir B.S."/>
            <person name="Guttman D.S."/>
        </authorList>
    </citation>
    <scope>NUCLEOTIDE SEQUENCE [LARGE SCALE GENOMIC DNA]</scope>
    <source>
        <strain evidence="1 2">ICMP4303</strain>
    </source>
</reference>